<proteinExistence type="predicted"/>
<evidence type="ECO:0000313" key="5">
    <source>
        <dbReference type="Proteomes" id="UP000182034"/>
    </source>
</evidence>
<evidence type="ECO:0000256" key="1">
    <source>
        <dbReference type="PROSITE-ProRule" id="PRU00473"/>
    </source>
</evidence>
<dbReference type="SUPFAM" id="SSF103088">
    <property type="entry name" value="OmpA-like"/>
    <property type="match status" value="1"/>
</dbReference>
<feature type="domain" description="OmpA-like" evidence="3">
    <location>
        <begin position="77"/>
        <end position="226"/>
    </location>
</feature>
<evidence type="ECO:0000259" key="3">
    <source>
        <dbReference type="PROSITE" id="PS51123"/>
    </source>
</evidence>
<protein>
    <submittedName>
        <fullName evidence="4">Outer membrane protein OmpA</fullName>
    </submittedName>
</protein>
<evidence type="ECO:0000256" key="2">
    <source>
        <dbReference type="SAM" id="Phobius"/>
    </source>
</evidence>
<name>A0A1K2IX82_9FLAO</name>
<dbReference type="RefSeq" id="WP_072412765.1">
    <property type="nucleotide sequence ID" value="NZ_FPKW01000029.1"/>
</dbReference>
<evidence type="ECO:0000313" key="4">
    <source>
        <dbReference type="EMBL" id="SFZ96894.1"/>
    </source>
</evidence>
<dbReference type="Proteomes" id="UP000182034">
    <property type="component" value="Unassembled WGS sequence"/>
</dbReference>
<dbReference type="STRING" id="1612149.SAMN05216324_12916"/>
<dbReference type="InterPro" id="IPR036737">
    <property type="entry name" value="OmpA-like_sf"/>
</dbReference>
<dbReference type="PANTHER" id="PTHR30329">
    <property type="entry name" value="STATOR ELEMENT OF FLAGELLAR MOTOR COMPLEX"/>
    <property type="match status" value="1"/>
</dbReference>
<reference evidence="5" key="1">
    <citation type="submission" date="2016-10" db="EMBL/GenBank/DDBJ databases">
        <authorList>
            <person name="Varghese N."/>
            <person name="Submissions S."/>
        </authorList>
    </citation>
    <scope>NUCLEOTIDE SEQUENCE [LARGE SCALE GENOMIC DNA]</scope>
    <source>
        <strain evidence="5">SUR2</strain>
    </source>
</reference>
<keyword evidence="2" id="KW-0812">Transmembrane</keyword>
<dbReference type="InterPro" id="IPR006665">
    <property type="entry name" value="OmpA-like"/>
</dbReference>
<gene>
    <name evidence="4" type="ORF">SAMN05216324_12916</name>
</gene>
<sequence>MSGTKKESHWIPLADLMTVLMVIFLFMSISYMALVEKRQKEQNKIFKDYEESKIALYNELNQAFKNDFAKWDLKLDNDLSIKFTNPQVLFGTGSSDITSHFQTILVDFLPKYLSVVLQEKYKDKIAEIRIEGHTDTKPIGLSGDPYIDNMKLSQDRGRNVLAFLRTQKCFINLQPTEKERLQYWLTANGLSYGRAVDKNYKISFDTKQPIDNDKSRRVEFRIVTTSEAIINEALKNIDNK</sequence>
<dbReference type="AlphaFoldDB" id="A0A1K2IX82"/>
<keyword evidence="1 2" id="KW-0472">Membrane</keyword>
<accession>A0A1K2IX82</accession>
<dbReference type="PANTHER" id="PTHR30329:SF21">
    <property type="entry name" value="LIPOPROTEIN YIAD-RELATED"/>
    <property type="match status" value="1"/>
</dbReference>
<keyword evidence="2" id="KW-1133">Transmembrane helix</keyword>
<keyword evidence="5" id="KW-1185">Reference proteome</keyword>
<dbReference type="Gene3D" id="3.30.1330.60">
    <property type="entry name" value="OmpA-like domain"/>
    <property type="match status" value="1"/>
</dbReference>
<feature type="transmembrane region" description="Helical" evidence="2">
    <location>
        <begin position="12"/>
        <end position="34"/>
    </location>
</feature>
<dbReference type="PROSITE" id="PS51123">
    <property type="entry name" value="OMPA_2"/>
    <property type="match status" value="1"/>
</dbReference>
<dbReference type="GO" id="GO:0016020">
    <property type="term" value="C:membrane"/>
    <property type="evidence" value="ECO:0007669"/>
    <property type="project" value="UniProtKB-UniRule"/>
</dbReference>
<dbReference type="OrthoDB" id="9782229at2"/>
<organism evidence="4 5">
    <name type="scientific">Chryseobacterium limigenitum</name>
    <dbReference type="NCBI Taxonomy" id="1612149"/>
    <lineage>
        <taxon>Bacteria</taxon>
        <taxon>Pseudomonadati</taxon>
        <taxon>Bacteroidota</taxon>
        <taxon>Flavobacteriia</taxon>
        <taxon>Flavobacteriales</taxon>
        <taxon>Weeksellaceae</taxon>
        <taxon>Chryseobacterium group</taxon>
        <taxon>Chryseobacterium</taxon>
    </lineage>
</organism>
<dbReference type="EMBL" id="FPKW01000029">
    <property type="protein sequence ID" value="SFZ96894.1"/>
    <property type="molecule type" value="Genomic_DNA"/>
</dbReference>
<dbReference type="InterPro" id="IPR050330">
    <property type="entry name" value="Bact_OuterMem_StrucFunc"/>
</dbReference>